<dbReference type="InterPro" id="IPR044929">
    <property type="entry name" value="DNA/RNA_non-sp_Endonuclease_sf"/>
</dbReference>
<feature type="domain" description="DNA/RNA non-specific endonuclease/pyrophosphatase/phosphodiesterase" evidence="3">
    <location>
        <begin position="183"/>
        <end position="407"/>
    </location>
</feature>
<dbReference type="PROSITE" id="PS51257">
    <property type="entry name" value="PROKAR_LIPOPROTEIN"/>
    <property type="match status" value="1"/>
</dbReference>
<organism evidence="4 5">
    <name type="scientific">Phocaeicola intestinalis</name>
    <dbReference type="NCBI Taxonomy" id="2762212"/>
    <lineage>
        <taxon>Bacteria</taxon>
        <taxon>Pseudomonadati</taxon>
        <taxon>Bacteroidota</taxon>
        <taxon>Bacteroidia</taxon>
        <taxon>Bacteroidales</taxon>
        <taxon>Bacteroidaceae</taxon>
        <taxon>Phocaeicola</taxon>
    </lineage>
</organism>
<dbReference type="SMART" id="SM00892">
    <property type="entry name" value="Endonuclease_NS"/>
    <property type="match status" value="1"/>
</dbReference>
<evidence type="ECO:0000313" key="5">
    <source>
        <dbReference type="Proteomes" id="UP000620874"/>
    </source>
</evidence>
<feature type="domain" description="ENPP1-3/EXOG-like endonuclease/phosphodiesterase" evidence="2">
    <location>
        <begin position="186"/>
        <end position="407"/>
    </location>
</feature>
<dbReference type="Gene3D" id="3.40.570.10">
    <property type="entry name" value="Extracellular Endonuclease, subunit A"/>
    <property type="match status" value="1"/>
</dbReference>
<name>A0ABR8YD25_9BACT</name>
<feature type="chain" id="PRO_5045165090" evidence="1">
    <location>
        <begin position="19"/>
        <end position="423"/>
    </location>
</feature>
<dbReference type="SUPFAM" id="SSF54060">
    <property type="entry name" value="His-Me finger endonucleases"/>
    <property type="match status" value="1"/>
</dbReference>
<evidence type="ECO:0000259" key="2">
    <source>
        <dbReference type="SMART" id="SM00477"/>
    </source>
</evidence>
<keyword evidence="5" id="KW-1185">Reference proteome</keyword>
<dbReference type="InterPro" id="IPR020821">
    <property type="entry name" value="ENPP1-3/EXOG-like_nuc-like"/>
</dbReference>
<dbReference type="Proteomes" id="UP000620874">
    <property type="component" value="Unassembled WGS sequence"/>
</dbReference>
<dbReference type="RefSeq" id="WP_191765429.1">
    <property type="nucleotide sequence ID" value="NZ_JACSPP010000094.1"/>
</dbReference>
<feature type="signal peptide" evidence="1">
    <location>
        <begin position="1"/>
        <end position="18"/>
    </location>
</feature>
<reference evidence="4 5" key="1">
    <citation type="submission" date="2020-08" db="EMBL/GenBank/DDBJ databases">
        <title>A Genomic Blueprint of the Chicken Gut Microbiome.</title>
        <authorList>
            <person name="Gilroy R."/>
            <person name="Ravi A."/>
            <person name="Getino M."/>
            <person name="Pursley I."/>
            <person name="Horton D.L."/>
            <person name="Alikhan N.-F."/>
            <person name="Baker D."/>
            <person name="Gharbi K."/>
            <person name="Hall N."/>
            <person name="Watson M."/>
            <person name="Adriaenssens E.M."/>
            <person name="Foster-Nyarko E."/>
            <person name="Jarju S."/>
            <person name="Secka A."/>
            <person name="Antonio M."/>
            <person name="Oren A."/>
            <person name="Chaudhuri R."/>
            <person name="La Ragione R.M."/>
            <person name="Hildebrand F."/>
            <person name="Pallen M.J."/>
        </authorList>
    </citation>
    <scope>NUCLEOTIDE SEQUENCE [LARGE SCALE GENOMIC DNA]</scope>
    <source>
        <strain evidence="4 5">Sa1CVN1</strain>
    </source>
</reference>
<evidence type="ECO:0000313" key="4">
    <source>
        <dbReference type="EMBL" id="MBD8042038.1"/>
    </source>
</evidence>
<dbReference type="InterPro" id="IPR001604">
    <property type="entry name" value="Endo_G_ENPP1-like_dom"/>
</dbReference>
<gene>
    <name evidence="4" type="ORF">H9625_16650</name>
</gene>
<dbReference type="PANTHER" id="PTHR13966:SF5">
    <property type="entry name" value="ENDONUCLEASE G, MITOCHONDRIAL"/>
    <property type="match status" value="1"/>
</dbReference>
<keyword evidence="4" id="KW-0378">Hydrolase</keyword>
<dbReference type="Pfam" id="PF01223">
    <property type="entry name" value="Endonuclease_NS"/>
    <property type="match status" value="1"/>
</dbReference>
<keyword evidence="4" id="KW-0255">Endonuclease</keyword>
<proteinExistence type="predicted"/>
<keyword evidence="1" id="KW-0732">Signal</keyword>
<dbReference type="PANTHER" id="PTHR13966">
    <property type="entry name" value="ENDONUCLEASE RELATED"/>
    <property type="match status" value="1"/>
</dbReference>
<evidence type="ECO:0000256" key="1">
    <source>
        <dbReference type="SAM" id="SignalP"/>
    </source>
</evidence>
<dbReference type="InterPro" id="IPR040255">
    <property type="entry name" value="Non-specific_endonuclease"/>
</dbReference>
<dbReference type="EMBL" id="JACSPP010000094">
    <property type="protein sequence ID" value="MBD8042038.1"/>
    <property type="molecule type" value="Genomic_DNA"/>
</dbReference>
<dbReference type="CDD" id="cd00091">
    <property type="entry name" value="NUC"/>
    <property type="match status" value="1"/>
</dbReference>
<dbReference type="InterPro" id="IPR044925">
    <property type="entry name" value="His-Me_finger_sf"/>
</dbReference>
<dbReference type="SMART" id="SM00477">
    <property type="entry name" value="NUC"/>
    <property type="match status" value="1"/>
</dbReference>
<sequence length="423" mass="48008">MKHLWRIYLLFLSCMAVGCSDNDTIIIENETTQEGAITLILKGYEDISEGFSVCQPEGFTYPFYIQDQTFHGDVYYFVKSNAERLDAMTEVPAKENNWQQSIDIEEDAAYWAWCMGADRYRYLKFRVIDIEGNNVTIEYVEEDAPAGNWNANAGNDYVTEYEMPCLNDSNVYVAHDIEVDGNRVLNYALEWNAAKRHANWVAFSFDKTTSADEVSRTNAWAVDPKLPSDMQTGDEDHVGDGFDRGHLCASEDRVYLKEANEQTFYYSNVSPQLSNFNGGFWQGLEEQVQTWGRSTTSGTYDKVYVAKGGTLNELLTNFNGTMLGNDDYIPTTDENGFTIHGLACPASYFMAVLTEKGNDFHAIAFLIPHQEGLIRNPKAEDLQKYVIPVDELERKTGIDFFCNLDDAVENQVEAEAVISDWSW</sequence>
<comment type="caution">
    <text evidence="4">The sequence shown here is derived from an EMBL/GenBank/DDBJ whole genome shotgun (WGS) entry which is preliminary data.</text>
</comment>
<keyword evidence="4" id="KW-0540">Nuclease</keyword>
<accession>A0ABR8YD25</accession>
<protein>
    <submittedName>
        <fullName evidence="4">DNA/RNA non-specific endonuclease</fullName>
    </submittedName>
</protein>
<dbReference type="GO" id="GO:0004519">
    <property type="term" value="F:endonuclease activity"/>
    <property type="evidence" value="ECO:0007669"/>
    <property type="project" value="UniProtKB-KW"/>
</dbReference>
<evidence type="ECO:0000259" key="3">
    <source>
        <dbReference type="SMART" id="SM00892"/>
    </source>
</evidence>